<dbReference type="InterPro" id="IPR001828">
    <property type="entry name" value="ANF_lig-bd_rcpt"/>
</dbReference>
<proteinExistence type="predicted"/>
<dbReference type="GO" id="GO:0035556">
    <property type="term" value="P:intracellular signal transduction"/>
    <property type="evidence" value="ECO:0007669"/>
    <property type="project" value="InterPro"/>
</dbReference>
<dbReference type="Pfam" id="PF07714">
    <property type="entry name" value="PK_Tyr_Ser-Thr"/>
    <property type="match status" value="1"/>
</dbReference>
<dbReference type="EC" id="4.6.1.2" evidence="2"/>
<evidence type="ECO:0000256" key="12">
    <source>
        <dbReference type="ARBA" id="ARBA00023293"/>
    </source>
</evidence>
<dbReference type="GO" id="GO:0004016">
    <property type="term" value="F:adenylate cyclase activity"/>
    <property type="evidence" value="ECO:0007669"/>
    <property type="project" value="TreeGrafter"/>
</dbReference>
<accession>A0A7I8WD89</accession>
<name>A0A7I8WD89_9ANNE</name>
<keyword evidence="16" id="KW-1185">Reference proteome</keyword>
<evidence type="ECO:0000256" key="4">
    <source>
        <dbReference type="ARBA" id="ARBA00022729"/>
    </source>
</evidence>
<dbReference type="EMBL" id="CAJFCJ010000033">
    <property type="protein sequence ID" value="CAD5126152.1"/>
    <property type="molecule type" value="Genomic_DNA"/>
</dbReference>
<sequence>MKKEAVRRFRIGLIIPWNDTFNDFSGFTSASAVSIAIEKVHSDKRLNRTMKFDVVTVDSGCDSKIAAGNTLKLYSEERVDVFIGPACSSACRRVAEMASYWNKPIVSWVAASSDFNEKKVYKTLSRTLGPFSKMGRFIIELFRYYNWNTVGVIYSDNYIWQDAALSVIRAFRESNISISVEDKYPFEIAPLAYIQKVLTFIKKEARIVILIGPRDERRRFILNAYDLDMTKGDFVFLTIDVLPQEDIIGQTEVWQGNDGRDKDAKHAFESVFHVTLATETTDEVVNFRRELDNIEMGDRYSTFLHDAVFIYATAISGTLAKGLDPYNGQNIARFTRGKIFKGVSGNVILDENGDREPDFWVMDMNPITGKFEKMAELINTEERLRIFKILLKPRWPGGYVGDNYAPSDIPSCGFNGLLCSKKTGTKSAGSYRQEQIFTEICYYKGTRCAINRISEDHIQVTRTMLIQLKDLKEMVHDNVNVFIGACFDYPNNCFLWSYCSKGSLQDVLLSEETQFDKTFKLSFLLDISKGIEFIHKSHLHSHGNLRSSNCLVDGRWSVKVSDYSMSSIIKIRHKEIIDDHYYKKSAWTAPELLRNPNAPLAGTTRADAYSFGIICYEVITRKEPYDFSIVSPKDAISRVRNGESIPFRPALPVVHELGQELLSLTLQSWDEDEMKRPAFTKIKNTLLKIAGGEINIIDSVIKMAENYAFNLEELIEERTNTFIEEQKKTDTLLYKMLPASVADQLKAGKFVSPESYEQATVFFSTLVGFNILLAESTPIQATCLNDLYIIFDEVIQKHDVFKVETIGDAYMVSSGVPTRIGARHVIEGANVALDLLSASTIFQVAHKPKLKLQLRIGFYNLFIIYSSLIHRVVIG</sequence>
<dbReference type="GO" id="GO:0004672">
    <property type="term" value="F:protein kinase activity"/>
    <property type="evidence" value="ECO:0007669"/>
    <property type="project" value="InterPro"/>
</dbReference>
<evidence type="ECO:0000256" key="10">
    <source>
        <dbReference type="ARBA" id="ARBA00023180"/>
    </source>
</evidence>
<dbReference type="InterPro" id="IPR029787">
    <property type="entry name" value="Nucleotide_cyclase"/>
</dbReference>
<keyword evidence="8" id="KW-0472">Membrane</keyword>
<dbReference type="GO" id="GO:0007168">
    <property type="term" value="P:receptor guanylyl cyclase signaling pathway"/>
    <property type="evidence" value="ECO:0007669"/>
    <property type="project" value="TreeGrafter"/>
</dbReference>
<dbReference type="InterPro" id="IPR001054">
    <property type="entry name" value="A/G_cyclase"/>
</dbReference>
<protein>
    <recommendedName>
        <fullName evidence="2">guanylate cyclase</fullName>
        <ecNumber evidence="2">4.6.1.2</ecNumber>
    </recommendedName>
</protein>
<dbReference type="Pfam" id="PF07701">
    <property type="entry name" value="HNOBA"/>
    <property type="match status" value="1"/>
</dbReference>
<comment type="subcellular location">
    <subcellularLocation>
        <location evidence="1">Membrane</location>
        <topology evidence="1">Single-pass type I membrane protein</topology>
    </subcellularLocation>
</comment>
<keyword evidence="10" id="KW-0325">Glycoprotein</keyword>
<dbReference type="SUPFAM" id="SSF56112">
    <property type="entry name" value="Protein kinase-like (PK-like)"/>
    <property type="match status" value="1"/>
</dbReference>
<dbReference type="Pfam" id="PF01094">
    <property type="entry name" value="ANF_receptor"/>
    <property type="match status" value="1"/>
</dbReference>
<dbReference type="PROSITE" id="PS50011">
    <property type="entry name" value="PROTEIN_KINASE_DOM"/>
    <property type="match status" value="1"/>
</dbReference>
<dbReference type="CDD" id="cd06352">
    <property type="entry name" value="PBP1_NPR_GC-like"/>
    <property type="match status" value="1"/>
</dbReference>
<evidence type="ECO:0000256" key="1">
    <source>
        <dbReference type="ARBA" id="ARBA00004479"/>
    </source>
</evidence>
<keyword evidence="7" id="KW-0342">GTP-binding</keyword>
<evidence type="ECO:0000256" key="8">
    <source>
        <dbReference type="ARBA" id="ARBA00023136"/>
    </source>
</evidence>
<keyword evidence="4" id="KW-0732">Signal</keyword>
<evidence type="ECO:0000256" key="6">
    <source>
        <dbReference type="ARBA" id="ARBA00022989"/>
    </source>
</evidence>
<dbReference type="CDD" id="cd07302">
    <property type="entry name" value="CHD"/>
    <property type="match status" value="1"/>
</dbReference>
<dbReference type="InterPro" id="IPR028082">
    <property type="entry name" value="Peripla_BP_I"/>
</dbReference>
<dbReference type="InterPro" id="IPR011645">
    <property type="entry name" value="HNOB_dom_associated"/>
</dbReference>
<dbReference type="GO" id="GO:0004383">
    <property type="term" value="F:guanylate cyclase activity"/>
    <property type="evidence" value="ECO:0007669"/>
    <property type="project" value="UniProtKB-EC"/>
</dbReference>
<evidence type="ECO:0000259" key="13">
    <source>
        <dbReference type="PROSITE" id="PS50011"/>
    </source>
</evidence>
<dbReference type="Gene3D" id="3.30.70.1230">
    <property type="entry name" value="Nucleotide cyclase"/>
    <property type="match status" value="1"/>
</dbReference>
<dbReference type="SUPFAM" id="SSF55073">
    <property type="entry name" value="Nucleotide cyclase"/>
    <property type="match status" value="1"/>
</dbReference>
<evidence type="ECO:0000313" key="16">
    <source>
        <dbReference type="Proteomes" id="UP000549394"/>
    </source>
</evidence>
<dbReference type="InterPro" id="IPR001170">
    <property type="entry name" value="ANPR/GUC"/>
</dbReference>
<dbReference type="SMART" id="SM00044">
    <property type="entry name" value="CYCc"/>
    <property type="match status" value="1"/>
</dbReference>
<gene>
    <name evidence="15" type="ORF">DGYR_LOCUS13422</name>
</gene>
<feature type="domain" description="Guanylate cyclase" evidence="14">
    <location>
        <begin position="760"/>
        <end position="875"/>
    </location>
</feature>
<dbReference type="PROSITE" id="PS50125">
    <property type="entry name" value="GUANYLATE_CYCLASE_2"/>
    <property type="match status" value="1"/>
</dbReference>
<dbReference type="SUPFAM" id="SSF53822">
    <property type="entry name" value="Periplasmic binding protein-like I"/>
    <property type="match status" value="1"/>
</dbReference>
<evidence type="ECO:0000313" key="15">
    <source>
        <dbReference type="EMBL" id="CAD5126152.1"/>
    </source>
</evidence>
<dbReference type="Pfam" id="PF00211">
    <property type="entry name" value="Guanylate_cyc"/>
    <property type="match status" value="1"/>
</dbReference>
<dbReference type="Gene3D" id="3.40.50.2300">
    <property type="match status" value="2"/>
</dbReference>
<dbReference type="InterPro" id="IPR011009">
    <property type="entry name" value="Kinase-like_dom_sf"/>
</dbReference>
<dbReference type="InterPro" id="IPR050401">
    <property type="entry name" value="Cyclic_nucleotide_synthase"/>
</dbReference>
<dbReference type="GO" id="GO:0001653">
    <property type="term" value="F:peptide receptor activity"/>
    <property type="evidence" value="ECO:0007669"/>
    <property type="project" value="TreeGrafter"/>
</dbReference>
<evidence type="ECO:0000256" key="9">
    <source>
        <dbReference type="ARBA" id="ARBA00023170"/>
    </source>
</evidence>
<dbReference type="PRINTS" id="PR00255">
    <property type="entry name" value="NATPEPTIDER"/>
</dbReference>
<dbReference type="InterPro" id="IPR001245">
    <property type="entry name" value="Ser-Thr/Tyr_kinase_cat_dom"/>
</dbReference>
<dbReference type="Gene3D" id="1.10.510.10">
    <property type="entry name" value="Transferase(Phosphotransferase) domain 1"/>
    <property type="match status" value="1"/>
</dbReference>
<evidence type="ECO:0000256" key="3">
    <source>
        <dbReference type="ARBA" id="ARBA00022692"/>
    </source>
</evidence>
<dbReference type="GO" id="GO:0005525">
    <property type="term" value="F:GTP binding"/>
    <property type="evidence" value="ECO:0007669"/>
    <property type="project" value="UniProtKB-KW"/>
</dbReference>
<keyword evidence="6" id="KW-1133">Transmembrane helix</keyword>
<evidence type="ECO:0000256" key="7">
    <source>
        <dbReference type="ARBA" id="ARBA00023134"/>
    </source>
</evidence>
<dbReference type="GO" id="GO:0005886">
    <property type="term" value="C:plasma membrane"/>
    <property type="evidence" value="ECO:0007669"/>
    <property type="project" value="TreeGrafter"/>
</dbReference>
<keyword evidence="3" id="KW-0812">Transmembrane</keyword>
<keyword evidence="9" id="KW-0675">Receptor</keyword>
<evidence type="ECO:0000256" key="5">
    <source>
        <dbReference type="ARBA" id="ARBA00022741"/>
    </source>
</evidence>
<reference evidence="15 16" key="1">
    <citation type="submission" date="2020-08" db="EMBL/GenBank/DDBJ databases">
        <authorList>
            <person name="Hejnol A."/>
        </authorList>
    </citation>
    <scope>NUCLEOTIDE SEQUENCE [LARGE SCALE GENOMIC DNA]</scope>
</reference>
<dbReference type="PANTHER" id="PTHR11920:SF502">
    <property type="entry name" value="GUANYLATE CYCLASE"/>
    <property type="match status" value="1"/>
</dbReference>
<keyword evidence="5" id="KW-0547">Nucleotide-binding</keyword>
<evidence type="ECO:0000259" key="14">
    <source>
        <dbReference type="PROSITE" id="PS50125"/>
    </source>
</evidence>
<comment type="caution">
    <text evidence="15">The sequence shown here is derived from an EMBL/GenBank/DDBJ whole genome shotgun (WGS) entry which is preliminary data.</text>
</comment>
<dbReference type="AlphaFoldDB" id="A0A7I8WD89"/>
<evidence type="ECO:0000256" key="2">
    <source>
        <dbReference type="ARBA" id="ARBA00012202"/>
    </source>
</evidence>
<dbReference type="OrthoDB" id="1890790at2759"/>
<evidence type="ECO:0000256" key="11">
    <source>
        <dbReference type="ARBA" id="ARBA00023239"/>
    </source>
</evidence>
<dbReference type="PANTHER" id="PTHR11920">
    <property type="entry name" value="GUANYLYL CYCLASE"/>
    <property type="match status" value="1"/>
</dbReference>
<dbReference type="Proteomes" id="UP000549394">
    <property type="component" value="Unassembled WGS sequence"/>
</dbReference>
<dbReference type="GO" id="GO:0005524">
    <property type="term" value="F:ATP binding"/>
    <property type="evidence" value="ECO:0007669"/>
    <property type="project" value="InterPro"/>
</dbReference>
<organism evidence="15 16">
    <name type="scientific">Dimorphilus gyrociliatus</name>
    <dbReference type="NCBI Taxonomy" id="2664684"/>
    <lineage>
        <taxon>Eukaryota</taxon>
        <taxon>Metazoa</taxon>
        <taxon>Spiralia</taxon>
        <taxon>Lophotrochozoa</taxon>
        <taxon>Annelida</taxon>
        <taxon>Polychaeta</taxon>
        <taxon>Polychaeta incertae sedis</taxon>
        <taxon>Dinophilidae</taxon>
        <taxon>Dimorphilus</taxon>
    </lineage>
</organism>
<keyword evidence="11" id="KW-0456">Lyase</keyword>
<dbReference type="InterPro" id="IPR000719">
    <property type="entry name" value="Prot_kinase_dom"/>
</dbReference>
<keyword evidence="12" id="KW-0141">cGMP biosynthesis</keyword>
<feature type="domain" description="Protein kinase" evidence="13">
    <location>
        <begin position="417"/>
        <end position="687"/>
    </location>
</feature>